<protein>
    <submittedName>
        <fullName evidence="1">Uncharacterized protein</fullName>
    </submittedName>
</protein>
<proteinExistence type="predicted"/>
<dbReference type="KEGG" id="rde:RD1_3324"/>
<dbReference type="Proteomes" id="UP000007029">
    <property type="component" value="Chromosome"/>
</dbReference>
<organism evidence="1 2">
    <name type="scientific">Roseobacter denitrificans (strain ATCC 33942 / OCh 114)</name>
    <name type="common">Erythrobacter sp. (strain OCh 114)</name>
    <name type="synonym">Roseobacter denitrificans</name>
    <dbReference type="NCBI Taxonomy" id="375451"/>
    <lineage>
        <taxon>Bacteria</taxon>
        <taxon>Pseudomonadati</taxon>
        <taxon>Pseudomonadota</taxon>
        <taxon>Alphaproteobacteria</taxon>
        <taxon>Rhodobacterales</taxon>
        <taxon>Roseobacteraceae</taxon>
        <taxon>Roseobacter</taxon>
    </lineage>
</organism>
<evidence type="ECO:0000313" key="1">
    <source>
        <dbReference type="EMBL" id="ABG32823.1"/>
    </source>
</evidence>
<dbReference type="AlphaFoldDB" id="Q163M0"/>
<keyword evidence="2" id="KW-1185">Reference proteome</keyword>
<name>Q163M0_ROSDO</name>
<gene>
    <name evidence="1" type="ordered locus">RD1_3324</name>
</gene>
<evidence type="ECO:0000313" key="2">
    <source>
        <dbReference type="Proteomes" id="UP000007029"/>
    </source>
</evidence>
<accession>Q163M0</accession>
<reference evidence="1 2" key="1">
    <citation type="journal article" date="2007" name="J. Bacteriol.">
        <title>The complete genome sequence of Roseobacter denitrificans reveals a mixotrophic rather than photosynthetic metabolism.</title>
        <authorList>
            <person name="Swingley W.D."/>
            <person name="Sadekar S."/>
            <person name="Mastrian S.D."/>
            <person name="Matthies H.J."/>
            <person name="Hao J."/>
            <person name="Ramos H."/>
            <person name="Acharya C.R."/>
            <person name="Conrad A.L."/>
            <person name="Taylor H.L."/>
            <person name="Dejesa L.C."/>
            <person name="Shah M.K."/>
            <person name="O'huallachain M.E."/>
            <person name="Lince M.T."/>
            <person name="Blankenship R.E."/>
            <person name="Beatty J.T."/>
            <person name="Touchman J.W."/>
        </authorList>
    </citation>
    <scope>NUCLEOTIDE SEQUENCE [LARGE SCALE GENOMIC DNA]</scope>
    <source>
        <strain evidence="2">ATCC 33942 / OCh 114</strain>
    </source>
</reference>
<dbReference type="HOGENOM" id="CLU_3391125_0_0_5"/>
<sequence>MLAMQILRRTGQAQCACTLKPALAAQKMVAGP</sequence>
<dbReference type="EMBL" id="CP000362">
    <property type="protein sequence ID" value="ABG32823.1"/>
    <property type="molecule type" value="Genomic_DNA"/>
</dbReference>